<dbReference type="PANTHER" id="PTHR46389">
    <property type="entry name" value="POLYCOMB GROUP PROTEIN PC"/>
    <property type="match status" value="1"/>
</dbReference>
<dbReference type="InterPro" id="IPR023779">
    <property type="entry name" value="Chromodomain_CS"/>
</dbReference>
<dbReference type="Gene3D" id="2.40.50.40">
    <property type="match status" value="1"/>
</dbReference>
<dbReference type="SMART" id="SM00298">
    <property type="entry name" value="CHROMO"/>
    <property type="match status" value="1"/>
</dbReference>
<proteinExistence type="predicted"/>
<dbReference type="InterPro" id="IPR033773">
    <property type="entry name" value="CBX7_C"/>
</dbReference>
<keyword evidence="2" id="KW-0539">Nucleus</keyword>
<keyword evidence="6" id="KW-1185">Reference proteome</keyword>
<feature type="compositionally biased region" description="Polar residues" evidence="3">
    <location>
        <begin position="238"/>
        <end position="258"/>
    </location>
</feature>
<feature type="region of interest" description="Disordered" evidence="3">
    <location>
        <begin position="218"/>
        <end position="259"/>
    </location>
</feature>
<protein>
    <recommendedName>
        <fullName evidence="4">Chromo domain-containing protein</fullName>
    </recommendedName>
</protein>
<dbReference type="InterPro" id="IPR000953">
    <property type="entry name" value="Chromo/chromo_shadow_dom"/>
</dbReference>
<feature type="region of interest" description="Disordered" evidence="3">
    <location>
        <begin position="74"/>
        <end position="154"/>
    </location>
</feature>
<evidence type="ECO:0000256" key="3">
    <source>
        <dbReference type="SAM" id="MobiDB-lite"/>
    </source>
</evidence>
<feature type="compositionally biased region" description="Basic residues" evidence="3">
    <location>
        <begin position="117"/>
        <end position="128"/>
    </location>
</feature>
<dbReference type="Proteomes" id="UP001159405">
    <property type="component" value="Unassembled WGS sequence"/>
</dbReference>
<dbReference type="InterPro" id="IPR016197">
    <property type="entry name" value="Chromo-like_dom_sf"/>
</dbReference>
<dbReference type="PRINTS" id="PR00504">
    <property type="entry name" value="CHROMODOMAIN"/>
</dbReference>
<evidence type="ECO:0000256" key="2">
    <source>
        <dbReference type="ARBA" id="ARBA00023242"/>
    </source>
</evidence>
<dbReference type="InterPro" id="IPR017984">
    <property type="entry name" value="Chromo_dom_subgr"/>
</dbReference>
<dbReference type="PROSITE" id="PS00598">
    <property type="entry name" value="CHROMO_1"/>
    <property type="match status" value="1"/>
</dbReference>
<dbReference type="SUPFAM" id="SSF54160">
    <property type="entry name" value="Chromo domain-like"/>
    <property type="match status" value="1"/>
</dbReference>
<feature type="domain" description="Chromo" evidence="4">
    <location>
        <begin position="11"/>
        <end position="60"/>
    </location>
</feature>
<name>A0ABN8N1H4_9CNID</name>
<dbReference type="EMBL" id="CALNXK010000008">
    <property type="protein sequence ID" value="CAH3040917.1"/>
    <property type="molecule type" value="Genomic_DNA"/>
</dbReference>
<feature type="compositionally biased region" description="Basic and acidic residues" evidence="3">
    <location>
        <begin position="92"/>
        <end position="102"/>
    </location>
</feature>
<evidence type="ECO:0000259" key="4">
    <source>
        <dbReference type="PROSITE" id="PS50013"/>
    </source>
</evidence>
<gene>
    <name evidence="5" type="ORF">PLOB_00045567</name>
</gene>
<dbReference type="PROSITE" id="PS50013">
    <property type="entry name" value="CHROMO_2"/>
    <property type="match status" value="1"/>
</dbReference>
<evidence type="ECO:0000256" key="1">
    <source>
        <dbReference type="ARBA" id="ARBA00004123"/>
    </source>
</evidence>
<evidence type="ECO:0000313" key="6">
    <source>
        <dbReference type="Proteomes" id="UP001159405"/>
    </source>
</evidence>
<sequence length="318" mass="35309">MNRGGRNNGIYAAETILKRRVREGKIEYFIKWKGYSQKYNTWEPEENVLDPRLLRAFRQRLVVSKKGKFKGKKRRMIVSEESPAEVGEPSVDVEHVSDRGGDCEMDGSSQEVLPPPVKRKRRRRKRTVPKVDESVNENVPQPLTESEVALGTDEPGVVKESVEVPASVEMKSESDHDVPVSADNVDTEIGITASATAEETKISIPANSAQFLNTNKCDLEGPHASEKTATNDIDKQTKTSTDNLPSSSMNPPTYSRQETPIGAPAEVKKSPLISRYSRFEFLANSMIITDVTTERGTVTVKECSAYEGFYGPEPDKSS</sequence>
<comment type="caution">
    <text evidence="5">The sequence shown here is derived from an EMBL/GenBank/DDBJ whole genome shotgun (WGS) entry which is preliminary data.</text>
</comment>
<organism evidence="5 6">
    <name type="scientific">Porites lobata</name>
    <dbReference type="NCBI Taxonomy" id="104759"/>
    <lineage>
        <taxon>Eukaryota</taxon>
        <taxon>Metazoa</taxon>
        <taxon>Cnidaria</taxon>
        <taxon>Anthozoa</taxon>
        <taxon>Hexacorallia</taxon>
        <taxon>Scleractinia</taxon>
        <taxon>Fungiina</taxon>
        <taxon>Poritidae</taxon>
        <taxon>Porites</taxon>
    </lineage>
</organism>
<reference evidence="5 6" key="1">
    <citation type="submission" date="2022-05" db="EMBL/GenBank/DDBJ databases">
        <authorList>
            <consortium name="Genoscope - CEA"/>
            <person name="William W."/>
        </authorList>
    </citation>
    <scope>NUCLEOTIDE SEQUENCE [LARGE SCALE GENOMIC DNA]</scope>
</reference>
<dbReference type="CDD" id="cd18627">
    <property type="entry name" value="CD_polycomb_like"/>
    <property type="match status" value="1"/>
</dbReference>
<dbReference type="Pfam" id="PF00385">
    <property type="entry name" value="Chromo"/>
    <property type="match status" value="1"/>
</dbReference>
<dbReference type="InterPro" id="IPR052458">
    <property type="entry name" value="PcG_PRC1-like_component"/>
</dbReference>
<dbReference type="Pfam" id="PF17218">
    <property type="entry name" value="CBX7_C"/>
    <property type="match status" value="1"/>
</dbReference>
<dbReference type="PANTHER" id="PTHR46389:SF3">
    <property type="entry name" value="POLYCOMB GROUP PROTEIN PC"/>
    <property type="match status" value="1"/>
</dbReference>
<accession>A0ABN8N1H4</accession>
<comment type="subcellular location">
    <subcellularLocation>
        <location evidence="1">Nucleus</location>
    </subcellularLocation>
</comment>
<evidence type="ECO:0000313" key="5">
    <source>
        <dbReference type="EMBL" id="CAH3040917.1"/>
    </source>
</evidence>
<dbReference type="InterPro" id="IPR023780">
    <property type="entry name" value="Chromo_domain"/>
</dbReference>